<evidence type="ECO:0000313" key="3">
    <source>
        <dbReference type="EMBL" id="WBO24291.1"/>
    </source>
</evidence>
<evidence type="ECO:0000256" key="1">
    <source>
        <dbReference type="ARBA" id="ARBA00023002"/>
    </source>
</evidence>
<name>A0ABY7NY57_9SPHN</name>
<gene>
    <name evidence="3" type="ORF">PBT88_09415</name>
</gene>
<keyword evidence="4" id="KW-1185">Reference proteome</keyword>
<dbReference type="Gene3D" id="3.40.309.10">
    <property type="entry name" value="Aldehyde Dehydrogenase, Chain A, domain 2"/>
    <property type="match status" value="1"/>
</dbReference>
<protein>
    <submittedName>
        <fullName evidence="3">Aldehyde dehydrogenase family protein</fullName>
    </submittedName>
</protein>
<sequence>MVFVNHPTMVKADLPFGGVRRSGYGRELLGLGIKEFVNHKLIDVVDIDAPF</sequence>
<proteinExistence type="predicted"/>
<organism evidence="3 4">
    <name type="scientific">Sphingomonas abietis</name>
    <dbReference type="NCBI Taxonomy" id="3012344"/>
    <lineage>
        <taxon>Bacteria</taxon>
        <taxon>Pseudomonadati</taxon>
        <taxon>Pseudomonadota</taxon>
        <taxon>Alphaproteobacteria</taxon>
        <taxon>Sphingomonadales</taxon>
        <taxon>Sphingomonadaceae</taxon>
        <taxon>Sphingomonas</taxon>
    </lineage>
</organism>
<dbReference type="Proteomes" id="UP001210865">
    <property type="component" value="Chromosome"/>
</dbReference>
<dbReference type="EMBL" id="CP115174">
    <property type="protein sequence ID" value="WBO24291.1"/>
    <property type="molecule type" value="Genomic_DNA"/>
</dbReference>
<dbReference type="Gene3D" id="3.40.605.10">
    <property type="entry name" value="Aldehyde Dehydrogenase, Chain A, domain 1"/>
    <property type="match status" value="1"/>
</dbReference>
<dbReference type="InterPro" id="IPR016162">
    <property type="entry name" value="Ald_DH_N"/>
</dbReference>
<dbReference type="Pfam" id="PF00171">
    <property type="entry name" value="Aldedh"/>
    <property type="match status" value="1"/>
</dbReference>
<keyword evidence="1" id="KW-0560">Oxidoreductase</keyword>
<dbReference type="InterPro" id="IPR047110">
    <property type="entry name" value="GABD/Sad-like"/>
</dbReference>
<reference evidence="3 4" key="1">
    <citation type="submission" date="2022-12" db="EMBL/GenBank/DDBJ databases">
        <title>Sphingomonas abieness sp. nov., an endophytic bacterium isolated from Abies koreana.</title>
        <authorList>
            <person name="Jiang L."/>
            <person name="Lee J."/>
        </authorList>
    </citation>
    <scope>NUCLEOTIDE SEQUENCE [LARGE SCALE GENOMIC DNA]</scope>
    <source>
        <strain evidence="4">PAMB 00755</strain>
    </source>
</reference>
<dbReference type="InterPro" id="IPR016161">
    <property type="entry name" value="Ald_DH/histidinol_DH"/>
</dbReference>
<dbReference type="InterPro" id="IPR016163">
    <property type="entry name" value="Ald_DH_C"/>
</dbReference>
<dbReference type="PANTHER" id="PTHR43217">
    <property type="entry name" value="SUCCINATE SEMIALDEHYDE DEHYDROGENASE [NAD(P)+] SAD"/>
    <property type="match status" value="1"/>
</dbReference>
<accession>A0ABY7NY57</accession>
<feature type="domain" description="Aldehyde dehydrogenase" evidence="2">
    <location>
        <begin position="1"/>
        <end position="41"/>
    </location>
</feature>
<evidence type="ECO:0000259" key="2">
    <source>
        <dbReference type="Pfam" id="PF00171"/>
    </source>
</evidence>
<evidence type="ECO:0000313" key="4">
    <source>
        <dbReference type="Proteomes" id="UP001210865"/>
    </source>
</evidence>
<dbReference type="PANTHER" id="PTHR43217:SF2">
    <property type="entry name" value="SUCCINATE-SEMIALDEHYDE DEHYDROGENASE [NADP(+)]"/>
    <property type="match status" value="1"/>
</dbReference>
<dbReference type="SUPFAM" id="SSF53720">
    <property type="entry name" value="ALDH-like"/>
    <property type="match status" value="1"/>
</dbReference>
<dbReference type="InterPro" id="IPR015590">
    <property type="entry name" value="Aldehyde_DH_dom"/>
</dbReference>